<feature type="signal peptide" evidence="1">
    <location>
        <begin position="1"/>
        <end position="24"/>
    </location>
</feature>
<evidence type="ECO:0000313" key="3">
    <source>
        <dbReference type="Proteomes" id="UP000198403"/>
    </source>
</evidence>
<dbReference type="Proteomes" id="UP000198403">
    <property type="component" value="Unassembled WGS sequence"/>
</dbReference>
<organism evidence="2 3">
    <name type="scientific">Blastococcus mobilis</name>
    <dbReference type="NCBI Taxonomy" id="1938746"/>
    <lineage>
        <taxon>Bacteria</taxon>
        <taxon>Bacillati</taxon>
        <taxon>Actinomycetota</taxon>
        <taxon>Actinomycetes</taxon>
        <taxon>Geodermatophilales</taxon>
        <taxon>Geodermatophilaceae</taxon>
        <taxon>Blastococcus</taxon>
    </lineage>
</organism>
<reference evidence="2 3" key="1">
    <citation type="submission" date="2017-06" db="EMBL/GenBank/DDBJ databases">
        <authorList>
            <person name="Kim H.J."/>
            <person name="Triplett B.A."/>
        </authorList>
    </citation>
    <scope>NUCLEOTIDE SEQUENCE [LARGE SCALE GENOMIC DNA]</scope>
    <source>
        <strain evidence="2 3">DSM 44272</strain>
    </source>
</reference>
<protein>
    <submittedName>
        <fullName evidence="2">Uncharacterized protein</fullName>
    </submittedName>
</protein>
<proteinExistence type="predicted"/>
<keyword evidence="1" id="KW-0732">Signal</keyword>
<dbReference type="OrthoDB" id="5147046at2"/>
<name>A0A238ZY41_9ACTN</name>
<keyword evidence="3" id="KW-1185">Reference proteome</keyword>
<sequence length="144" mass="14186">MDDEPAAPWIATGVCAVAAALAFAACTASGTTVCPAIGWSNTLTVGLADGWPDVAGGTLTVGCSSRCGPMPGSTGEANRVTVPLTGRSTVVQLDMTTPDSAVLTVLGPDGTELAALDADLDWRRVGGSEECGGPSVASVVVPAP</sequence>
<dbReference type="EMBL" id="FZNO01000035">
    <property type="protein sequence ID" value="SNR88240.1"/>
    <property type="molecule type" value="Genomic_DNA"/>
</dbReference>
<accession>A0A238ZY41</accession>
<gene>
    <name evidence="2" type="ORF">SAMN06272737_13512</name>
</gene>
<evidence type="ECO:0000313" key="2">
    <source>
        <dbReference type="EMBL" id="SNR88240.1"/>
    </source>
</evidence>
<dbReference type="RefSeq" id="WP_089338664.1">
    <property type="nucleotide sequence ID" value="NZ_FZNO01000035.1"/>
</dbReference>
<evidence type="ECO:0000256" key="1">
    <source>
        <dbReference type="SAM" id="SignalP"/>
    </source>
</evidence>
<dbReference type="AlphaFoldDB" id="A0A238ZY41"/>
<feature type="chain" id="PRO_5039034116" evidence="1">
    <location>
        <begin position="25"/>
        <end position="144"/>
    </location>
</feature>